<dbReference type="InterPro" id="IPR050259">
    <property type="entry name" value="SDR"/>
</dbReference>
<dbReference type="PROSITE" id="PS00061">
    <property type="entry name" value="ADH_SHORT"/>
    <property type="match status" value="1"/>
</dbReference>
<dbReference type="GO" id="GO:0032787">
    <property type="term" value="P:monocarboxylic acid metabolic process"/>
    <property type="evidence" value="ECO:0007669"/>
    <property type="project" value="UniProtKB-ARBA"/>
</dbReference>
<organism evidence="4 5">
    <name type="scientific">Bacillus thuringiensis serovar vazensis</name>
    <dbReference type="NCBI Taxonomy" id="180867"/>
    <lineage>
        <taxon>Bacteria</taxon>
        <taxon>Bacillati</taxon>
        <taxon>Bacillota</taxon>
        <taxon>Bacilli</taxon>
        <taxon>Bacillales</taxon>
        <taxon>Bacillaceae</taxon>
        <taxon>Bacillus</taxon>
        <taxon>Bacillus cereus group</taxon>
    </lineage>
</organism>
<dbReference type="Gene3D" id="3.40.50.720">
    <property type="entry name" value="NAD(P)-binding Rossmann-like Domain"/>
    <property type="match status" value="1"/>
</dbReference>
<dbReference type="Pfam" id="PF00106">
    <property type="entry name" value="adh_short"/>
    <property type="match status" value="1"/>
</dbReference>
<accession>A0A243CYC9</accession>
<sequence length="247" mass="27708">MLLKDKVAIITGATRGIGREILYRLAEEGAKVIGLYANNDTEAKKIQNDFIKRGLSVDFYKGSVVERSYINFVFNEVKEKYGKIDILINNAGITRDNFITQMNEEDWKKVIETNFLGTYTCCTEVIPYMLAQKYGKVINMVSVTGVVGREAQVNYGTSKGAMIGLTRLLSRRYAQEGIYFNTIAPGLIQTEMIDTVPEHKIDNFLQYTNLKRVGTTKEVANAAVYLSSELSDYVSDVVLKVDGGFCR</sequence>
<dbReference type="PANTHER" id="PTHR42879">
    <property type="entry name" value="3-OXOACYL-(ACYL-CARRIER-PROTEIN) REDUCTASE"/>
    <property type="match status" value="1"/>
</dbReference>
<dbReference type="InterPro" id="IPR020904">
    <property type="entry name" value="Sc_DH/Rdtase_CS"/>
</dbReference>
<evidence type="ECO:0000256" key="1">
    <source>
        <dbReference type="ARBA" id="ARBA00006484"/>
    </source>
</evidence>
<evidence type="ECO:0000256" key="3">
    <source>
        <dbReference type="RuleBase" id="RU000363"/>
    </source>
</evidence>
<dbReference type="PRINTS" id="PR00081">
    <property type="entry name" value="GDHRDH"/>
</dbReference>
<dbReference type="RefSeq" id="WP_000924699.1">
    <property type="nucleotide sequence ID" value="NZ_NFDQ01000057.1"/>
</dbReference>
<dbReference type="PANTHER" id="PTHR42879:SF2">
    <property type="entry name" value="3-OXOACYL-[ACYL-CARRIER-PROTEIN] REDUCTASE FABG"/>
    <property type="match status" value="1"/>
</dbReference>
<dbReference type="SUPFAM" id="SSF51735">
    <property type="entry name" value="NAD(P)-binding Rossmann-fold domains"/>
    <property type="match status" value="1"/>
</dbReference>
<evidence type="ECO:0000313" key="5">
    <source>
        <dbReference type="Proteomes" id="UP000194911"/>
    </source>
</evidence>
<protein>
    <submittedName>
        <fullName evidence="4">3-oxoacyl-ACP reductase</fullName>
    </submittedName>
</protein>
<keyword evidence="2" id="KW-0560">Oxidoreductase</keyword>
<dbReference type="EMBL" id="NFDQ01000057">
    <property type="protein sequence ID" value="OTY75203.1"/>
    <property type="molecule type" value="Genomic_DNA"/>
</dbReference>
<dbReference type="InterPro" id="IPR036291">
    <property type="entry name" value="NAD(P)-bd_dom_sf"/>
</dbReference>
<dbReference type="PRINTS" id="PR00080">
    <property type="entry name" value="SDRFAMILY"/>
</dbReference>
<reference evidence="4 5" key="1">
    <citation type="submission" date="2016-10" db="EMBL/GenBank/DDBJ databases">
        <title>Comparative genomics of Bacillus thuringiensis reveals a path to pathogens against multiple invertebrate hosts.</title>
        <authorList>
            <person name="Zheng J."/>
            <person name="Gao Q."/>
            <person name="Liu H."/>
            <person name="Peng D."/>
            <person name="Ruan L."/>
            <person name="Sun M."/>
        </authorList>
    </citation>
    <scope>NUCLEOTIDE SEQUENCE [LARGE SCALE GENOMIC DNA]</scope>
    <source>
        <strain evidence="4">BGSC 4CE1</strain>
    </source>
</reference>
<name>A0A243CYC9_BACTU</name>
<dbReference type="Proteomes" id="UP000194911">
    <property type="component" value="Unassembled WGS sequence"/>
</dbReference>
<evidence type="ECO:0000313" key="4">
    <source>
        <dbReference type="EMBL" id="OTY75203.1"/>
    </source>
</evidence>
<dbReference type="InterPro" id="IPR002347">
    <property type="entry name" value="SDR_fam"/>
</dbReference>
<comment type="similarity">
    <text evidence="1 3">Belongs to the short-chain dehydrogenases/reductases (SDR) family.</text>
</comment>
<dbReference type="AlphaFoldDB" id="A0A243CYC9"/>
<dbReference type="GO" id="GO:0016491">
    <property type="term" value="F:oxidoreductase activity"/>
    <property type="evidence" value="ECO:0007669"/>
    <property type="project" value="UniProtKB-KW"/>
</dbReference>
<evidence type="ECO:0000256" key="2">
    <source>
        <dbReference type="ARBA" id="ARBA00023002"/>
    </source>
</evidence>
<dbReference type="FunFam" id="3.40.50.720:FF:000173">
    <property type="entry name" value="3-oxoacyl-[acyl-carrier protein] reductase"/>
    <property type="match status" value="1"/>
</dbReference>
<proteinExistence type="inferred from homology"/>
<dbReference type="NCBIfam" id="NF009466">
    <property type="entry name" value="PRK12826.1-2"/>
    <property type="match status" value="1"/>
</dbReference>
<gene>
    <name evidence="4" type="ORF">BK749_14350</name>
</gene>
<comment type="caution">
    <text evidence="4">The sequence shown here is derived from an EMBL/GenBank/DDBJ whole genome shotgun (WGS) entry which is preliminary data.</text>
</comment>